<evidence type="ECO:0000256" key="2">
    <source>
        <dbReference type="ARBA" id="ARBA00022448"/>
    </source>
</evidence>
<feature type="compositionally biased region" description="Acidic residues" evidence="10">
    <location>
        <begin position="196"/>
        <end position="262"/>
    </location>
</feature>
<feature type="compositionally biased region" description="Polar residues" evidence="10">
    <location>
        <begin position="785"/>
        <end position="797"/>
    </location>
</feature>
<evidence type="ECO:0000256" key="5">
    <source>
        <dbReference type="ARBA" id="ARBA00023065"/>
    </source>
</evidence>
<feature type="compositionally biased region" description="Basic and acidic residues" evidence="10">
    <location>
        <begin position="678"/>
        <end position="687"/>
    </location>
</feature>
<accession>A0ABR2XF43</accession>
<dbReference type="SUPFAM" id="SSF81340">
    <property type="entry name" value="Clc chloride channel"/>
    <property type="match status" value="1"/>
</dbReference>
<feature type="compositionally biased region" description="Polar residues" evidence="10">
    <location>
        <begin position="532"/>
        <end position="542"/>
    </location>
</feature>
<reference evidence="12 13" key="1">
    <citation type="submission" date="2024-02" db="EMBL/GenBank/DDBJ databases">
        <title>First draft genome assembly of two strains of Seiridium cardinale.</title>
        <authorList>
            <person name="Emiliani G."/>
            <person name="Scali E."/>
        </authorList>
    </citation>
    <scope>NUCLEOTIDE SEQUENCE [LARGE SCALE GENOMIC DNA]</scope>
    <source>
        <strain evidence="12 13">BM-138-000479</strain>
    </source>
</reference>
<dbReference type="PROSITE" id="PS51371">
    <property type="entry name" value="CBS"/>
    <property type="match status" value="1"/>
</dbReference>
<evidence type="ECO:0000256" key="10">
    <source>
        <dbReference type="SAM" id="MobiDB-lite"/>
    </source>
</evidence>
<evidence type="ECO:0000256" key="1">
    <source>
        <dbReference type="ARBA" id="ARBA00004141"/>
    </source>
</evidence>
<feature type="compositionally biased region" description="Basic and acidic residues" evidence="10">
    <location>
        <begin position="630"/>
        <end position="639"/>
    </location>
</feature>
<proteinExistence type="inferred from homology"/>
<evidence type="ECO:0000313" key="13">
    <source>
        <dbReference type="Proteomes" id="UP001465668"/>
    </source>
</evidence>
<keyword evidence="8" id="KW-0129">CBS domain</keyword>
<feature type="domain" description="CBS" evidence="11">
    <location>
        <begin position="2472"/>
        <end position="2528"/>
    </location>
</feature>
<feature type="compositionally biased region" description="Polar residues" evidence="10">
    <location>
        <begin position="454"/>
        <end position="476"/>
    </location>
</feature>
<feature type="compositionally biased region" description="Polar residues" evidence="10">
    <location>
        <begin position="1198"/>
        <end position="1209"/>
    </location>
</feature>
<feature type="region of interest" description="Disordered" evidence="10">
    <location>
        <begin position="741"/>
        <end position="808"/>
    </location>
</feature>
<evidence type="ECO:0000256" key="9">
    <source>
        <dbReference type="RuleBase" id="RU361221"/>
    </source>
</evidence>
<feature type="region of interest" description="Disordered" evidence="10">
    <location>
        <begin position="1496"/>
        <end position="1679"/>
    </location>
</feature>
<evidence type="ECO:0000256" key="6">
    <source>
        <dbReference type="ARBA" id="ARBA00023136"/>
    </source>
</evidence>
<evidence type="ECO:0000256" key="3">
    <source>
        <dbReference type="ARBA" id="ARBA00022692"/>
    </source>
</evidence>
<feature type="compositionally biased region" description="Polar residues" evidence="10">
    <location>
        <begin position="382"/>
        <end position="397"/>
    </location>
</feature>
<feature type="transmembrane region" description="Helical" evidence="9">
    <location>
        <begin position="2298"/>
        <end position="2317"/>
    </location>
</feature>
<feature type="region of interest" description="Disordered" evidence="10">
    <location>
        <begin position="196"/>
        <end position="310"/>
    </location>
</feature>
<feature type="region of interest" description="Disordered" evidence="10">
    <location>
        <begin position="1439"/>
        <end position="1466"/>
    </location>
</feature>
<feature type="region of interest" description="Disordered" evidence="10">
    <location>
        <begin position="365"/>
        <end position="724"/>
    </location>
</feature>
<feature type="compositionally biased region" description="Polar residues" evidence="10">
    <location>
        <begin position="1439"/>
        <end position="1460"/>
    </location>
</feature>
<feature type="compositionally biased region" description="Low complexity" evidence="10">
    <location>
        <begin position="642"/>
        <end position="658"/>
    </location>
</feature>
<feature type="transmembrane region" description="Helical" evidence="9">
    <location>
        <begin position="1851"/>
        <end position="1873"/>
    </location>
</feature>
<dbReference type="Pfam" id="PF00654">
    <property type="entry name" value="Voltage_CLC"/>
    <property type="match status" value="1"/>
</dbReference>
<feature type="compositionally biased region" description="Low complexity" evidence="10">
    <location>
        <begin position="1714"/>
        <end position="1731"/>
    </location>
</feature>
<feature type="compositionally biased region" description="Polar residues" evidence="10">
    <location>
        <begin position="907"/>
        <end position="917"/>
    </location>
</feature>
<dbReference type="SUPFAM" id="SSF54631">
    <property type="entry name" value="CBS-domain pair"/>
    <property type="match status" value="1"/>
</dbReference>
<evidence type="ECO:0000259" key="11">
    <source>
        <dbReference type="PROSITE" id="PS51371"/>
    </source>
</evidence>
<feature type="compositionally biased region" description="Low complexity" evidence="10">
    <location>
        <begin position="745"/>
        <end position="758"/>
    </location>
</feature>
<feature type="compositionally biased region" description="Polar residues" evidence="10">
    <location>
        <begin position="1505"/>
        <end position="1525"/>
    </location>
</feature>
<feature type="compositionally biased region" description="Basic and acidic residues" evidence="10">
    <location>
        <begin position="985"/>
        <end position="998"/>
    </location>
</feature>
<feature type="compositionally biased region" description="Polar residues" evidence="10">
    <location>
        <begin position="1218"/>
        <end position="1260"/>
    </location>
</feature>
<feature type="transmembrane region" description="Helical" evidence="9">
    <location>
        <begin position="2071"/>
        <end position="2094"/>
    </location>
</feature>
<protein>
    <recommendedName>
        <fullName evidence="9">Chloride channel protein</fullName>
    </recommendedName>
</protein>
<dbReference type="Gene3D" id="1.10.3080.10">
    <property type="entry name" value="Clc chloride channel"/>
    <property type="match status" value="1"/>
</dbReference>
<keyword evidence="3 9" id="KW-0812">Transmembrane</keyword>
<feature type="compositionally biased region" description="Acidic residues" evidence="10">
    <location>
        <begin position="594"/>
        <end position="615"/>
    </location>
</feature>
<dbReference type="EMBL" id="JARVKM010000062">
    <property type="protein sequence ID" value="KAK9772429.1"/>
    <property type="molecule type" value="Genomic_DNA"/>
</dbReference>
<feature type="region of interest" description="Disordered" evidence="10">
    <location>
        <begin position="847"/>
        <end position="876"/>
    </location>
</feature>
<gene>
    <name evidence="12" type="ORF">SCAR479_10967</name>
</gene>
<feature type="compositionally biased region" description="Polar residues" evidence="10">
    <location>
        <begin position="1270"/>
        <end position="1293"/>
    </location>
</feature>
<feature type="region of interest" description="Disordered" evidence="10">
    <location>
        <begin position="1198"/>
        <end position="1298"/>
    </location>
</feature>
<dbReference type="Pfam" id="PF24054">
    <property type="entry name" value="DUF7357"/>
    <property type="match status" value="1"/>
</dbReference>
<keyword evidence="13" id="KW-1185">Reference proteome</keyword>
<evidence type="ECO:0000256" key="8">
    <source>
        <dbReference type="PROSITE-ProRule" id="PRU00703"/>
    </source>
</evidence>
<feature type="region of interest" description="Disordered" evidence="10">
    <location>
        <begin position="1381"/>
        <end position="1422"/>
    </location>
</feature>
<keyword evidence="7 9" id="KW-0868">Chloride</keyword>
<organism evidence="12 13">
    <name type="scientific">Seiridium cardinale</name>
    <dbReference type="NCBI Taxonomy" id="138064"/>
    <lineage>
        <taxon>Eukaryota</taxon>
        <taxon>Fungi</taxon>
        <taxon>Dikarya</taxon>
        <taxon>Ascomycota</taxon>
        <taxon>Pezizomycotina</taxon>
        <taxon>Sordariomycetes</taxon>
        <taxon>Xylariomycetidae</taxon>
        <taxon>Amphisphaeriales</taxon>
        <taxon>Sporocadaceae</taxon>
        <taxon>Seiridium</taxon>
    </lineage>
</organism>
<dbReference type="InterPro" id="IPR000644">
    <property type="entry name" value="CBS_dom"/>
</dbReference>
<feature type="compositionally biased region" description="Basic and acidic residues" evidence="10">
    <location>
        <begin position="711"/>
        <end position="724"/>
    </location>
</feature>
<feature type="compositionally biased region" description="Acidic residues" evidence="10">
    <location>
        <begin position="147"/>
        <end position="162"/>
    </location>
</feature>
<feature type="compositionally biased region" description="Acidic residues" evidence="10">
    <location>
        <begin position="407"/>
        <end position="427"/>
    </location>
</feature>
<feature type="compositionally biased region" description="Basic and acidic residues" evidence="10">
    <location>
        <begin position="941"/>
        <end position="951"/>
    </location>
</feature>
<dbReference type="PANTHER" id="PTHR45711">
    <property type="entry name" value="CHLORIDE CHANNEL PROTEIN"/>
    <property type="match status" value="1"/>
</dbReference>
<name>A0ABR2XF43_9PEZI</name>
<keyword evidence="6 9" id="KW-0472">Membrane</keyword>
<feature type="region of interest" description="Disordered" evidence="10">
    <location>
        <begin position="1963"/>
        <end position="1984"/>
    </location>
</feature>
<feature type="region of interest" description="Disordered" evidence="10">
    <location>
        <begin position="899"/>
        <end position="969"/>
    </location>
</feature>
<dbReference type="Proteomes" id="UP001465668">
    <property type="component" value="Unassembled WGS sequence"/>
</dbReference>
<evidence type="ECO:0000256" key="4">
    <source>
        <dbReference type="ARBA" id="ARBA00022989"/>
    </source>
</evidence>
<dbReference type="InterPro" id="IPR046342">
    <property type="entry name" value="CBS_dom_sf"/>
</dbReference>
<feature type="compositionally biased region" description="Basic and acidic residues" evidence="10">
    <location>
        <begin position="365"/>
        <end position="381"/>
    </location>
</feature>
<comment type="caution">
    <text evidence="12">The sequence shown here is derived from an EMBL/GenBank/DDBJ whole genome shotgun (WGS) entry which is preliminary data.</text>
</comment>
<feature type="region of interest" description="Disordered" evidence="10">
    <location>
        <begin position="1711"/>
        <end position="1736"/>
    </location>
</feature>
<sequence>MASHMRLRLVVHRNGLPDANVVWPVPLENKPTVAKLLEQVNEILPLESTDWGLEDYAVELKGNDGSSFECLHFQPVQSVLKEDDQVFIRPLFTDDIRRRRVSGRLQISSDGKHLVDGIAFGRPLLKAPRGRPALDIPPRKRRRIGFQEEESEVDEDEDDFDYEDSHEQEEPMLLLTNGEEEHEGRRKSVRIAAEFDNMDGDADTENDNSDEQLDDQDLDQELDQDISESGDDDMEYEQDGGEEEDEDLAKELEDLQNDEGDGDLLHEFDGGSLPETRTVKGGELSGRQKHPPATKNHGLANEKTKNGLLSHGLPKDLEGLDKIGALRAAFPAAPVQVCREVLTAEVGDLKKSYLTLLQAFEPKMPESELLKRWQTKDRQGSDQETAEPSTQKSSTGVNLPVGHTADDLDDEQAEEEEEEDDEEDDVEPFVRRFDRQGLPPGSISSGNALKAMATISNSFTSSKISGDSKTTSQTLVGSKRSFEEANNTDDDETSSSGSSSSSEEEGEAHGSQSSDDSSSESDDENPGGGKTNGRSNLNDLDTSSSEESSDSDSDSDSAPEERSTKIGASLKQKKNSTGGRLESRSSKASSISSEDSDADDESASSDESSDDDSSDSDSSSGSGSQKIAARKKEATEATTHDVSSTIVSQSQSPSVSAQHTGIPGSGSIQTKKRNARRRLAEKLKREAALAQAPQAATSGAPDGSLATESTTKTDEKTKADQEKELFEAKRKALLDAIANGGVEVGPGSELGLEGSQLGSKRKRDEPEASQDDTTPGRPVEKASEEATNTTPLESPDSTQKRRRLDLGAGRRMLFGALGLRNPKTKDDEANLRSKLMQDVRPLQNARLAEDEAKAAAVDPEGQQKNSPAPVDEDPDAWREKIVYRAVECYQEGVELSEPPFPFVQRWDPQQQNNWYNKTNKRGGRGKRAERNQSHFYQEDEGTGKKRSHDESQEWDESYYDESPQGAQRADNADIELNYDDVEPADVNKDADETTRLTDNDDLPSLPDNLDSLKPLHSGEAQTGMVITWKQFILSKATHWQPQVLSLTGIICRIDDDSATSLEVMLAKRDRDLEQPEKEYDDNTGQRIYERFEAPDIEDEEEMEDEETRRMKDGYRTLNFTDLMDPRIVQPAIPMDEPTGEITIPSIEDGPRASTAAAGISTLSKDTTFEGFDDTIQLHHDLETPGMQVDHIGTVNGATEASKTSDSAQSPKPLVEGTALNSTDDGLSGKVQQPAETSMSDLSQVSSPSRQLQDETTSVLNGVSAGDASPTGPSNDNTPSAKQRSLAQVAPYSSQDHDESSMLIHENDVITGTPKVAYPKLTAPSSESSIHSGRQLDYSMDLDVDQPDSVRATTEDSNEHEDYNNGTSVILGEEPMHVVNDQEETPVPTPAQKNEHFATPKKSSTQLEGTPSKKTPAASAQSTPCSLASLGTVWCTAATSRNTQSPSKSQMLSAIQSQKSQMLDGKDAEYEDAMRKLDDFSDDDASQSISKISDSFPVKSQFLKPPTQSSSLDSAGNNDLSKGSNSDLDRLSSLPPRPRIDAEISPPPTFRSKIRAQLPLIPSSPPVKHRDSPPIVTRHSNRSSRSRFSIPPGTQVFEISSDSDEPKFVEHYADDDKDENYSPVNDDDDNHSLASLPKGSGWIKKSRPARSSTAPVASQKKAPKSNRAASASQSSSGTQLKAMESAAAAIKRLNKGLDVVLKLLAWVESLHQTRPPSSANSSDHSSGTGSPSHLVEKAPVIPYVRKTYSKKTVITMSPEPNPSETTPLLDPSAARLQHDEDVESQLSSHLSKEERALHQSPVGERLPYNDYTTIDWLHELIKDSARLRSLHHAYAQGGVRGRLVAWWEKAQGWVAAAIIGALTACVAFAVDVAVSLVADWKEGYCASNLLLDKGSCCARELRPDGVRTMEGGVSDHECDAWRSWGKGSWGRSYAIYVAFALLFGIIAGNVTMLTKAKLPAADDGENDGIDGGGEDGTGPKKVEKGDGGGKMMYMAAGSGIPEIKTILSGFVIPHFLDLKVLLVKAVGATFAVATGMCLGKEGPFVHISTCVGYLVARCFPKYGNNDKKLREMLSVACSAGLSVAFGAPIGGVLFSYEEISTYFPRRVLWKSFLCSMVAAVALKQLNPTGTGKLVLFETNYGTNYEPVHYIVFVLLGVAGGIFGGVFCQANFLWSKHFRKHSLIKNHPVFELALVLLVTAVLQFPNRMIRDTGDVVMSKLLVDCNNPQEDSWLCTQEWGEARGMYYFWLIEGTLIKLILTIITFGCKVPSGIIIPALDAGALFGRLVGQLPFLFHSISPGIFAMVGSAAFLAGISRMTVSLTVIMFELTGEVDYILPFMIAILTAKWVADAISLEGVYDLAQHVLGHPFLDPEHALQLVRENGGTVEDLIPPRRTMEEITLHTGSQYKIGRVVLKQKLEQLKARGLMDAGLVLVNEKGVCHGYLPEAELEFGLSLLEEGQTEVDLLEGPMSDFVDRTPLTICKSSPVEMAVEMFGKLGLRFLIVVEEDTAQVLGVIIKKRLVSYVDSLKK</sequence>
<dbReference type="InterPro" id="IPR014743">
    <property type="entry name" value="Cl-channel_core"/>
</dbReference>
<feature type="compositionally biased region" description="Basic and acidic residues" evidence="10">
    <location>
        <begin position="1603"/>
        <end position="1613"/>
    </location>
</feature>
<dbReference type="InterPro" id="IPR055781">
    <property type="entry name" value="DUF7357"/>
</dbReference>
<comment type="subcellular location">
    <subcellularLocation>
        <location evidence="1 9">Membrane</location>
        <topology evidence="1 9">Multi-pass membrane protein</topology>
    </subcellularLocation>
</comment>
<feature type="compositionally biased region" description="Acidic residues" evidence="10">
    <location>
        <begin position="547"/>
        <end position="558"/>
    </location>
</feature>
<feature type="transmembrane region" description="Helical" evidence="9">
    <location>
        <begin position="1932"/>
        <end position="1952"/>
    </location>
</feature>
<feature type="compositionally biased region" description="Polar residues" evidence="10">
    <location>
        <begin position="1400"/>
        <end position="1422"/>
    </location>
</feature>
<dbReference type="PANTHER" id="PTHR45711:SF3">
    <property type="entry name" value="CLC CHANNEL"/>
    <property type="match status" value="1"/>
</dbReference>
<feature type="transmembrane region" description="Helical" evidence="9">
    <location>
        <begin position="2106"/>
        <end position="2125"/>
    </location>
</feature>
<feature type="transmembrane region" description="Helical" evidence="9">
    <location>
        <begin position="2145"/>
        <end position="2166"/>
    </location>
</feature>
<feature type="region of interest" description="Disordered" evidence="10">
    <location>
        <begin position="1776"/>
        <end position="1797"/>
    </location>
</feature>
<dbReference type="PRINTS" id="PR00762">
    <property type="entry name" value="CLCHANNEL"/>
</dbReference>
<keyword evidence="4 9" id="KW-1133">Transmembrane helix</keyword>
<feature type="region of interest" description="Disordered" evidence="10">
    <location>
        <begin position="126"/>
        <end position="168"/>
    </location>
</feature>
<evidence type="ECO:0000256" key="7">
    <source>
        <dbReference type="ARBA" id="ARBA00023214"/>
    </source>
</evidence>
<keyword evidence="2 9" id="KW-0813">Transport</keyword>
<comment type="caution">
    <text evidence="9">Lacks conserved residue(s) required for the propagation of feature annotation.</text>
</comment>
<keyword evidence="5 9" id="KW-0406">Ion transport</keyword>
<evidence type="ECO:0000313" key="12">
    <source>
        <dbReference type="EMBL" id="KAK9772429.1"/>
    </source>
</evidence>
<comment type="similarity">
    <text evidence="9">Belongs to the chloride channel (TC 2.A.49) family.</text>
</comment>
<dbReference type="CDD" id="cd03684">
    <property type="entry name" value="ClC_3_like"/>
    <property type="match status" value="1"/>
</dbReference>
<dbReference type="InterPro" id="IPR001807">
    <property type="entry name" value="ClC"/>
</dbReference>
<feature type="region of interest" description="Disordered" evidence="10">
    <location>
        <begin position="981"/>
        <end position="1008"/>
    </location>
</feature>